<comment type="catalytic activity">
    <reaction evidence="2">
        <text>N(6)-(dimethylallyl)adenosine 5'-phosphate + H2O = N(6)-dimethylallyladenine + D-ribose 5-phosphate</text>
        <dbReference type="Rhea" id="RHEA:48560"/>
        <dbReference type="ChEBI" id="CHEBI:15377"/>
        <dbReference type="ChEBI" id="CHEBI:17660"/>
        <dbReference type="ChEBI" id="CHEBI:57526"/>
        <dbReference type="ChEBI" id="CHEBI:78346"/>
        <dbReference type="EC" id="3.2.2.n1"/>
    </reaction>
</comment>
<keyword evidence="4" id="KW-1185">Reference proteome</keyword>
<reference evidence="3 4" key="1">
    <citation type="submission" date="2019-07" db="EMBL/GenBank/DDBJ databases">
        <title>Cryptosporangium phraense sp. nov., isolated from plant litter.</title>
        <authorList>
            <person name="Suriyachadkun C."/>
        </authorList>
    </citation>
    <scope>NUCLEOTIDE SEQUENCE [LARGE SCALE GENOMIC DNA]</scope>
    <source>
        <strain evidence="3 4">A-T 5661</strain>
    </source>
</reference>
<dbReference type="PANTHER" id="PTHR31223">
    <property type="entry name" value="LOG FAMILY PROTEIN YJL055W"/>
    <property type="match status" value="1"/>
</dbReference>
<keyword evidence="2" id="KW-0378">Hydrolase</keyword>
<dbReference type="PANTHER" id="PTHR31223:SF70">
    <property type="entry name" value="LOG FAMILY PROTEIN YJL055W"/>
    <property type="match status" value="1"/>
</dbReference>
<comment type="catalytic activity">
    <reaction evidence="2">
        <text>9-ribosyl-trans-zeatin 5'-phosphate + H2O = trans-zeatin + D-ribose 5-phosphate</text>
        <dbReference type="Rhea" id="RHEA:48564"/>
        <dbReference type="ChEBI" id="CHEBI:15377"/>
        <dbReference type="ChEBI" id="CHEBI:16522"/>
        <dbReference type="ChEBI" id="CHEBI:78346"/>
        <dbReference type="ChEBI" id="CHEBI:87947"/>
        <dbReference type="EC" id="3.2.2.n1"/>
    </reaction>
</comment>
<dbReference type="InterPro" id="IPR031100">
    <property type="entry name" value="LOG_fam"/>
</dbReference>
<dbReference type="NCBIfam" id="TIGR00730">
    <property type="entry name" value="Rossman fold protein, TIGR00730 family"/>
    <property type="match status" value="1"/>
</dbReference>
<comment type="similarity">
    <text evidence="1 2">Belongs to the LOG family.</text>
</comment>
<dbReference type="Proteomes" id="UP000317982">
    <property type="component" value="Unassembled WGS sequence"/>
</dbReference>
<keyword evidence="2" id="KW-0203">Cytokinin biosynthesis</keyword>
<evidence type="ECO:0000256" key="1">
    <source>
        <dbReference type="ARBA" id="ARBA00006763"/>
    </source>
</evidence>
<dbReference type="OrthoDB" id="9801098at2"/>
<dbReference type="AlphaFoldDB" id="A0A545B1B0"/>
<dbReference type="GO" id="GO:0005829">
    <property type="term" value="C:cytosol"/>
    <property type="evidence" value="ECO:0007669"/>
    <property type="project" value="TreeGrafter"/>
</dbReference>
<dbReference type="SUPFAM" id="SSF102405">
    <property type="entry name" value="MCP/YpsA-like"/>
    <property type="match status" value="1"/>
</dbReference>
<evidence type="ECO:0000313" key="4">
    <source>
        <dbReference type="Proteomes" id="UP000317982"/>
    </source>
</evidence>
<organism evidence="3 4">
    <name type="scientific">Cryptosporangium phraense</name>
    <dbReference type="NCBI Taxonomy" id="2593070"/>
    <lineage>
        <taxon>Bacteria</taxon>
        <taxon>Bacillati</taxon>
        <taxon>Actinomycetota</taxon>
        <taxon>Actinomycetes</taxon>
        <taxon>Cryptosporangiales</taxon>
        <taxon>Cryptosporangiaceae</taxon>
        <taxon>Cryptosporangium</taxon>
    </lineage>
</organism>
<name>A0A545B1B0_9ACTN</name>
<evidence type="ECO:0000256" key="2">
    <source>
        <dbReference type="RuleBase" id="RU363015"/>
    </source>
</evidence>
<dbReference type="RefSeq" id="WP_142703143.1">
    <property type="nucleotide sequence ID" value="NZ_VIRS01000002.1"/>
</dbReference>
<accession>A0A545B1B0</accession>
<dbReference type="EMBL" id="VIRS01000002">
    <property type="protein sequence ID" value="TQS46625.1"/>
    <property type="molecule type" value="Genomic_DNA"/>
</dbReference>
<dbReference type="GO" id="GO:0009691">
    <property type="term" value="P:cytokinin biosynthetic process"/>
    <property type="evidence" value="ECO:0007669"/>
    <property type="project" value="UniProtKB-UniRule"/>
</dbReference>
<dbReference type="Pfam" id="PF03641">
    <property type="entry name" value="Lysine_decarbox"/>
    <property type="match status" value="1"/>
</dbReference>
<evidence type="ECO:0000313" key="3">
    <source>
        <dbReference type="EMBL" id="TQS46625.1"/>
    </source>
</evidence>
<protein>
    <recommendedName>
        <fullName evidence="2">Cytokinin riboside 5'-monophosphate phosphoribohydrolase</fullName>
        <ecNumber evidence="2">3.2.2.n1</ecNumber>
    </recommendedName>
</protein>
<gene>
    <name evidence="3" type="ORF">FL583_04390</name>
</gene>
<dbReference type="GO" id="GO:0102682">
    <property type="term" value="F:cytokinin riboside 5'-monophosphate phosphoribohydrolase activity"/>
    <property type="evidence" value="ECO:0007669"/>
    <property type="project" value="RHEA"/>
</dbReference>
<dbReference type="InParanoid" id="A0A545B1B0"/>
<sequence>MAAICVYCASSTSIQASYVDLAYAAGTELAARGHSLVSGGGRVSMMGAVGVAARAGGARTIGVIPEALSSREIADFDSDELIVTTGMRERKAAMDDRADAFLGLPGGIGTLEEVFEIWTSRSLGMHAKPVVLLNVGGFYDGLLNWLRELAGSAFVRPEALALLTVVDSVPAAFDAIEDGLRHASVVEAGPSAPVRIKPE</sequence>
<dbReference type="FunCoup" id="A0A545B1B0">
    <property type="interactions" value="5"/>
</dbReference>
<dbReference type="EC" id="3.2.2.n1" evidence="2"/>
<dbReference type="InterPro" id="IPR005269">
    <property type="entry name" value="LOG"/>
</dbReference>
<proteinExistence type="inferred from homology"/>
<dbReference type="Gene3D" id="3.40.50.450">
    <property type="match status" value="1"/>
</dbReference>
<comment type="caution">
    <text evidence="3">The sequence shown here is derived from an EMBL/GenBank/DDBJ whole genome shotgun (WGS) entry which is preliminary data.</text>
</comment>